<protein>
    <recommendedName>
        <fullName evidence="1">DUF7710 domain-containing protein</fullName>
    </recommendedName>
</protein>
<sequence>MSGSGPVTVWVFLGEGAQWPSGVFRTRERAESWIRTGKLTGMLTEYPLDTGVHDWAIEHGHFQPRAAHQQTPSFVGRFTTAQQEHFHYTAGNPD</sequence>
<dbReference type="Pfam" id="PF24819">
    <property type="entry name" value="DUF7710"/>
    <property type="match status" value="1"/>
</dbReference>
<accession>A0A171DMR0</accession>
<evidence type="ECO:0000313" key="3">
    <source>
        <dbReference type="Proteomes" id="UP000077701"/>
    </source>
</evidence>
<proteinExistence type="predicted"/>
<reference evidence="2 3" key="1">
    <citation type="journal article" date="2016" name="Genome Announc.">
        <title>Draft Genome Sequence of Planomonospora sphaerica JCM9374, a Rare Actinomycete.</title>
        <authorList>
            <person name="Dohra H."/>
            <person name="Suzuki T."/>
            <person name="Inoue Y."/>
            <person name="Kodani S."/>
        </authorList>
    </citation>
    <scope>NUCLEOTIDE SEQUENCE [LARGE SCALE GENOMIC DNA]</scope>
    <source>
        <strain evidence="2 3">JCM 9374</strain>
    </source>
</reference>
<evidence type="ECO:0000313" key="2">
    <source>
        <dbReference type="EMBL" id="GAT70301.1"/>
    </source>
</evidence>
<reference evidence="3" key="2">
    <citation type="submission" date="2016-04" db="EMBL/GenBank/DDBJ databases">
        <title>Planomonospora sphaerica JCM9374 whole genome shotgun sequence.</title>
        <authorList>
            <person name="Suzuki T."/>
            <person name="Dohra H."/>
            <person name="Kodani S."/>
        </authorList>
    </citation>
    <scope>NUCLEOTIDE SEQUENCE [LARGE SCALE GENOMIC DNA]</scope>
    <source>
        <strain evidence="3">JCM 9374</strain>
    </source>
</reference>
<dbReference type="Proteomes" id="UP000077701">
    <property type="component" value="Unassembled WGS sequence"/>
</dbReference>
<dbReference type="InterPro" id="IPR056127">
    <property type="entry name" value="DUF7710"/>
</dbReference>
<evidence type="ECO:0000259" key="1">
    <source>
        <dbReference type="Pfam" id="PF24819"/>
    </source>
</evidence>
<dbReference type="EMBL" id="BDCX01000016">
    <property type="protein sequence ID" value="GAT70301.1"/>
    <property type="molecule type" value="Genomic_DNA"/>
</dbReference>
<dbReference type="RefSeq" id="WP_197287232.1">
    <property type="nucleotide sequence ID" value="NZ_BDCX01000016.1"/>
</dbReference>
<dbReference type="AlphaFoldDB" id="A0A171DMR0"/>
<gene>
    <name evidence="2" type="ORF">PS9374_05983</name>
</gene>
<feature type="domain" description="DUF7710" evidence="1">
    <location>
        <begin position="9"/>
        <end position="92"/>
    </location>
</feature>
<name>A0A171DMR0_9ACTN</name>
<comment type="caution">
    <text evidence="2">The sequence shown here is derived from an EMBL/GenBank/DDBJ whole genome shotgun (WGS) entry which is preliminary data.</text>
</comment>
<dbReference type="STRING" id="161355.PS9374_05983"/>
<keyword evidence="3" id="KW-1185">Reference proteome</keyword>
<organism evidence="2 3">
    <name type="scientific">Planomonospora sphaerica</name>
    <dbReference type="NCBI Taxonomy" id="161355"/>
    <lineage>
        <taxon>Bacteria</taxon>
        <taxon>Bacillati</taxon>
        <taxon>Actinomycetota</taxon>
        <taxon>Actinomycetes</taxon>
        <taxon>Streptosporangiales</taxon>
        <taxon>Streptosporangiaceae</taxon>
        <taxon>Planomonospora</taxon>
    </lineage>
</organism>